<comment type="caution">
    <text evidence="1">The sequence shown here is derived from an EMBL/GenBank/DDBJ whole genome shotgun (WGS) entry which is preliminary data.</text>
</comment>
<dbReference type="PANTHER" id="PTHR37946">
    <property type="entry name" value="SLL1969 PROTEIN"/>
    <property type="match status" value="1"/>
</dbReference>
<dbReference type="PANTHER" id="PTHR37946:SF1">
    <property type="entry name" value="SLL1969 PROTEIN"/>
    <property type="match status" value="1"/>
</dbReference>
<dbReference type="RefSeq" id="WP_067083382.1">
    <property type="nucleotide sequence ID" value="NZ_LRFG02000002.1"/>
</dbReference>
<accession>A0ABX4I0N5</accession>
<dbReference type="Proteomes" id="UP000218427">
    <property type="component" value="Unassembled WGS sequence"/>
</dbReference>
<dbReference type="Pfam" id="PF02089">
    <property type="entry name" value="Palm_thioest"/>
    <property type="match status" value="1"/>
</dbReference>
<dbReference type="InterPro" id="IPR029058">
    <property type="entry name" value="AB_hydrolase_fold"/>
</dbReference>
<organism evidence="1 2">
    <name type="scientific">Microbulbifer flavimaris</name>
    <dbReference type="NCBI Taxonomy" id="1781068"/>
    <lineage>
        <taxon>Bacteria</taxon>
        <taxon>Pseudomonadati</taxon>
        <taxon>Pseudomonadota</taxon>
        <taxon>Gammaproteobacteria</taxon>
        <taxon>Cellvibrionales</taxon>
        <taxon>Microbulbiferaceae</taxon>
        <taxon>Microbulbifer</taxon>
    </lineage>
</organism>
<protein>
    <submittedName>
        <fullName evidence="1">Lipase</fullName>
    </submittedName>
</protein>
<evidence type="ECO:0000313" key="1">
    <source>
        <dbReference type="EMBL" id="PCO05891.1"/>
    </source>
</evidence>
<evidence type="ECO:0000313" key="2">
    <source>
        <dbReference type="Proteomes" id="UP000218427"/>
    </source>
</evidence>
<name>A0ABX4I0N5_9GAMM</name>
<dbReference type="EMBL" id="LRFG02000002">
    <property type="protein sequence ID" value="PCO05891.1"/>
    <property type="molecule type" value="Genomic_DNA"/>
</dbReference>
<proteinExistence type="predicted"/>
<gene>
    <name evidence="1" type="ORF">AWR36_007780</name>
</gene>
<sequence length="199" mass="22424">MTQKSNVVLLVPGIFDRGRSMHRMQAALQGEGFSAHYIHLRYNSAWYGVKYLSRQLEERVSEFVQPGHTFALVGFSMGGIISRHFMQARGGLPQVHKYISIATPHRGSLWANLLPYPGGRQLKIGSPLLAELNSGLEQLQTTDPVSIWTRYDATILPHSSALLPLGAHYEVPVKLHRWAALDTRVIQLVTRELQQSMER</sequence>
<reference evidence="1" key="1">
    <citation type="submission" date="2017-08" db="EMBL/GenBank/DDBJ databases">
        <title>Microbulbifer marisrubri sp. nov., a halophilic alphaproteobacterium isolated from marine sediment of the Yellow Sea, China.</title>
        <authorList>
            <person name="Zhang G."/>
            <person name="Xiong Q."/>
        </authorList>
    </citation>
    <scope>NUCLEOTIDE SEQUENCE [LARGE SCALE GENOMIC DNA]</scope>
    <source>
        <strain evidence="1">WRN-8</strain>
    </source>
</reference>
<dbReference type="SUPFAM" id="SSF53474">
    <property type="entry name" value="alpha/beta-Hydrolases"/>
    <property type="match status" value="1"/>
</dbReference>
<keyword evidence="2" id="KW-1185">Reference proteome</keyword>
<dbReference type="Gene3D" id="3.40.50.1820">
    <property type="entry name" value="alpha/beta hydrolase"/>
    <property type="match status" value="1"/>
</dbReference>